<dbReference type="InterPro" id="IPR037912">
    <property type="entry name" value="MCRS1"/>
</dbReference>
<dbReference type="FunFam" id="2.60.200.20:FF:000096">
    <property type="entry name" value="Microspherule protein 1"/>
    <property type="match status" value="1"/>
</dbReference>
<comment type="caution">
    <text evidence="3">The sequence shown here is derived from an EMBL/GenBank/DDBJ whole genome shotgun (WGS) entry which is preliminary data.</text>
</comment>
<feature type="compositionally biased region" description="Polar residues" evidence="1">
    <location>
        <begin position="56"/>
        <end position="74"/>
    </location>
</feature>
<feature type="compositionally biased region" description="Low complexity" evidence="1">
    <location>
        <begin position="533"/>
        <end position="550"/>
    </location>
</feature>
<feature type="region of interest" description="Disordered" evidence="1">
    <location>
        <begin position="532"/>
        <end position="552"/>
    </location>
</feature>
<dbReference type="AlphaFoldDB" id="A0A2G5VSW2"/>
<evidence type="ECO:0000259" key="2">
    <source>
        <dbReference type="PROSITE" id="PS50006"/>
    </source>
</evidence>
<dbReference type="Proteomes" id="UP000230233">
    <property type="component" value="Chromosome I"/>
</dbReference>
<dbReference type="OrthoDB" id="10262769at2759"/>
<feature type="region of interest" description="Disordered" evidence="1">
    <location>
        <begin position="24"/>
        <end position="132"/>
    </location>
</feature>
<keyword evidence="4" id="KW-1185">Reference proteome</keyword>
<dbReference type="PROSITE" id="PS50006">
    <property type="entry name" value="FHA_DOMAIN"/>
    <property type="match status" value="1"/>
</dbReference>
<dbReference type="InterPro" id="IPR000253">
    <property type="entry name" value="FHA_dom"/>
</dbReference>
<dbReference type="PANTHER" id="PTHR13233">
    <property type="entry name" value="MICROSPHERULE PROTEIN 1"/>
    <property type="match status" value="1"/>
</dbReference>
<evidence type="ECO:0000313" key="3">
    <source>
        <dbReference type="EMBL" id="PIC54889.1"/>
    </source>
</evidence>
<dbReference type="GO" id="GO:0031011">
    <property type="term" value="C:Ino80 complex"/>
    <property type="evidence" value="ECO:0007669"/>
    <property type="project" value="InterPro"/>
</dbReference>
<dbReference type="GO" id="GO:0071339">
    <property type="term" value="C:MLL1 complex"/>
    <property type="evidence" value="ECO:0007669"/>
    <property type="project" value="InterPro"/>
</dbReference>
<dbReference type="InterPro" id="IPR008984">
    <property type="entry name" value="SMAD_FHA_dom_sf"/>
</dbReference>
<dbReference type="PANTHER" id="PTHR13233:SF0">
    <property type="entry name" value="MICROSPHERULE PROTEIN 1"/>
    <property type="match status" value="1"/>
</dbReference>
<reference evidence="4" key="1">
    <citation type="submission" date="2017-10" db="EMBL/GenBank/DDBJ databases">
        <title>Rapid genome shrinkage in a self-fertile nematode reveals novel sperm competition proteins.</title>
        <authorList>
            <person name="Yin D."/>
            <person name="Schwarz E.M."/>
            <person name="Thomas C.G."/>
            <person name="Felde R.L."/>
            <person name="Korf I.F."/>
            <person name="Cutter A.D."/>
            <person name="Schartner C.M."/>
            <person name="Ralston E.J."/>
            <person name="Meyer B.J."/>
            <person name="Haag E.S."/>
        </authorList>
    </citation>
    <scope>NUCLEOTIDE SEQUENCE [LARGE SCALE GENOMIC DNA]</scope>
    <source>
        <strain evidence="4">JU1422</strain>
    </source>
</reference>
<dbReference type="GO" id="GO:0044545">
    <property type="term" value="C:NSL complex"/>
    <property type="evidence" value="ECO:0007669"/>
    <property type="project" value="TreeGrafter"/>
</dbReference>
<dbReference type="GO" id="GO:0002151">
    <property type="term" value="F:G-quadruplex RNA binding"/>
    <property type="evidence" value="ECO:0007669"/>
    <property type="project" value="InterPro"/>
</dbReference>
<feature type="compositionally biased region" description="Basic and acidic residues" evidence="1">
    <location>
        <begin position="87"/>
        <end position="109"/>
    </location>
</feature>
<organism evidence="3 4">
    <name type="scientific">Caenorhabditis nigoni</name>
    <dbReference type="NCBI Taxonomy" id="1611254"/>
    <lineage>
        <taxon>Eukaryota</taxon>
        <taxon>Metazoa</taxon>
        <taxon>Ecdysozoa</taxon>
        <taxon>Nematoda</taxon>
        <taxon>Chromadorea</taxon>
        <taxon>Rhabditida</taxon>
        <taxon>Rhabditina</taxon>
        <taxon>Rhabditomorpha</taxon>
        <taxon>Rhabditoidea</taxon>
        <taxon>Rhabditidae</taxon>
        <taxon>Peloderinae</taxon>
        <taxon>Caenorhabditis</taxon>
    </lineage>
</organism>
<name>A0A2G5VSW2_9PELO</name>
<evidence type="ECO:0000313" key="4">
    <source>
        <dbReference type="Proteomes" id="UP000230233"/>
    </source>
</evidence>
<dbReference type="GO" id="GO:0045944">
    <property type="term" value="P:positive regulation of transcription by RNA polymerase II"/>
    <property type="evidence" value="ECO:0007669"/>
    <property type="project" value="TreeGrafter"/>
</dbReference>
<protein>
    <recommendedName>
        <fullName evidence="2">FHA domain-containing protein</fullName>
    </recommendedName>
</protein>
<dbReference type="Pfam" id="PF00498">
    <property type="entry name" value="FHA"/>
    <property type="match status" value="1"/>
</dbReference>
<dbReference type="STRING" id="1611254.A0A2G5VSW2"/>
<dbReference type="Gene3D" id="2.60.200.20">
    <property type="match status" value="1"/>
</dbReference>
<evidence type="ECO:0000256" key="1">
    <source>
        <dbReference type="SAM" id="MobiDB-lite"/>
    </source>
</evidence>
<proteinExistence type="predicted"/>
<dbReference type="SMART" id="SM00240">
    <property type="entry name" value="FHA"/>
    <property type="match status" value="1"/>
</dbReference>
<dbReference type="EMBL" id="PDUG01000001">
    <property type="protein sequence ID" value="PIC54889.1"/>
    <property type="molecule type" value="Genomic_DNA"/>
</dbReference>
<dbReference type="InterPro" id="IPR025999">
    <property type="entry name" value="MCRS_N"/>
</dbReference>
<dbReference type="SUPFAM" id="SSF49879">
    <property type="entry name" value="SMAD/FHA domain"/>
    <property type="match status" value="1"/>
</dbReference>
<dbReference type="Pfam" id="PF13325">
    <property type="entry name" value="MCRS_N"/>
    <property type="match status" value="1"/>
</dbReference>
<sequence>MGDKLDSTIDAVASMSRNMVFEEKRVERAKNNTKGNTDYSRKRKLEESHFLERPNTLMTEISRSESFGSFNRRPSSSISSQDSEWTDDFKRDASSEENDFLCKRAEPRQRLGKKISSSSSHREPSQTESDPMKIWTASDDVALIASVAHVSCLRFVHNSYPFSRNFSYSDIEERFCQLMYDEKLSAMAKKRIDQMPVRQRLHIESRIPFTREEERRLMDLADKVWKPNRKEKSDSENHTVLTIEHFKKILEENRSIFHISRTPQVLSDHFRRNKLYGNLISSAIRALTERVLLVSLLNLKIVQYLIDFHHYRSLHLFLIDNCSSNVFRPPFHQSRTPQVLSDHYRRIKGYRDISTASEKYNYESLDFPSDGICMDIDIHIPLQSSRARHHAIARYPLLRSIQSKFQTSAAISDNAVAIIHGKFLQYAMTGKTAIMGRASSYDKVDIDLSKEGPAAKVSRQQALISHLGEDEFSIQNIGQRPIYVDSKPLPQMVSTSLKHGSIIKVASLRLTFSIPVPRDLHPLTLLVAKQARRPQPQQPINQQRGVGLPLPKKPRVKPVNFTPSNSGATIQNLISNSESMEKNRMLSAMAGMT</sequence>
<accession>A0A2G5VSW2</accession>
<gene>
    <name evidence="3" type="primary">Cni-mcrs-1</name>
    <name evidence="3" type="synonym">Cnig_chr_I.g3957</name>
    <name evidence="3" type="ORF">B9Z55_003957</name>
</gene>
<feature type="domain" description="FHA" evidence="2">
    <location>
        <begin position="433"/>
        <end position="489"/>
    </location>
</feature>